<evidence type="ECO:0000256" key="4">
    <source>
        <dbReference type="ARBA" id="ARBA00023004"/>
    </source>
</evidence>
<evidence type="ECO:0000256" key="2">
    <source>
        <dbReference type="ARBA" id="ARBA00022714"/>
    </source>
</evidence>
<dbReference type="InterPro" id="IPR052352">
    <property type="entry name" value="Sugar_Degrad_Dehydratases"/>
</dbReference>
<keyword evidence="11" id="KW-1185">Reference proteome</keyword>
<keyword evidence="3" id="KW-0479">Metal-binding</keyword>
<dbReference type="Pfam" id="PF24877">
    <property type="entry name" value="ILV_EDD_C"/>
    <property type="match status" value="1"/>
</dbReference>
<reference evidence="10 11" key="1">
    <citation type="submission" date="2018-06" db="EMBL/GenBank/DDBJ databases">
        <title>Genomic Encyclopedia of Type Strains, Phase IV (KMG-IV): sequencing the most valuable type-strain genomes for metagenomic binning, comparative biology and taxonomic classification.</title>
        <authorList>
            <person name="Goeker M."/>
        </authorList>
    </citation>
    <scope>NUCLEOTIDE SEQUENCE [LARGE SCALE GENOMIC DNA]</scope>
    <source>
        <strain evidence="10 11">DSM 45479</strain>
    </source>
</reference>
<dbReference type="Gene3D" id="3.50.30.80">
    <property type="entry name" value="IlvD/EDD C-terminal domain-like"/>
    <property type="match status" value="1"/>
</dbReference>
<evidence type="ECO:0000259" key="8">
    <source>
        <dbReference type="Pfam" id="PF00920"/>
    </source>
</evidence>
<evidence type="ECO:0000313" key="11">
    <source>
        <dbReference type="Proteomes" id="UP000248714"/>
    </source>
</evidence>
<dbReference type="InterPro" id="IPR056740">
    <property type="entry name" value="ILV_EDD_C"/>
</dbReference>
<protein>
    <submittedName>
        <fullName evidence="10">Dihydroxy-acid dehydratase</fullName>
    </submittedName>
</protein>
<evidence type="ECO:0000256" key="1">
    <source>
        <dbReference type="ARBA" id="ARBA00006486"/>
    </source>
</evidence>
<dbReference type="NCBIfam" id="NF004784">
    <property type="entry name" value="PRK06131.1"/>
    <property type="match status" value="1"/>
</dbReference>
<dbReference type="InterPro" id="IPR042096">
    <property type="entry name" value="Dihydro-acid_dehy_C"/>
</dbReference>
<organism evidence="10 11">
    <name type="scientific">Lentzea atacamensis</name>
    <dbReference type="NCBI Taxonomy" id="531938"/>
    <lineage>
        <taxon>Bacteria</taxon>
        <taxon>Bacillati</taxon>
        <taxon>Actinomycetota</taxon>
        <taxon>Actinomycetes</taxon>
        <taxon>Pseudonocardiales</taxon>
        <taxon>Pseudonocardiaceae</taxon>
        <taxon>Lentzea</taxon>
    </lineage>
</organism>
<evidence type="ECO:0000256" key="3">
    <source>
        <dbReference type="ARBA" id="ARBA00022723"/>
    </source>
</evidence>
<dbReference type="EMBL" id="QLTT01000001">
    <property type="protein sequence ID" value="RAS70582.1"/>
    <property type="molecule type" value="Genomic_DNA"/>
</dbReference>
<name>A0ABX9EHC1_9PSEU</name>
<keyword evidence="4" id="KW-0408">Iron</keyword>
<dbReference type="PANTHER" id="PTHR43183:SF1">
    <property type="entry name" value="HYPOTHETICAL DIHYDROXY-ACID DEHYDRATASE (EUROFUNG)-RELATED"/>
    <property type="match status" value="1"/>
</dbReference>
<keyword evidence="5" id="KW-0411">Iron-sulfur</keyword>
<dbReference type="Pfam" id="PF00920">
    <property type="entry name" value="ILVD_EDD_N"/>
    <property type="match status" value="1"/>
</dbReference>
<dbReference type="SUPFAM" id="SSF52016">
    <property type="entry name" value="LeuD/IlvD-like"/>
    <property type="match status" value="1"/>
</dbReference>
<keyword evidence="2" id="KW-0001">2Fe-2S</keyword>
<evidence type="ECO:0000256" key="7">
    <source>
        <dbReference type="ARBA" id="ARBA00023304"/>
    </source>
</evidence>
<evidence type="ECO:0000259" key="9">
    <source>
        <dbReference type="Pfam" id="PF24877"/>
    </source>
</evidence>
<comment type="similarity">
    <text evidence="1">Belongs to the IlvD/Edd family.</text>
</comment>
<dbReference type="InterPro" id="IPR037237">
    <property type="entry name" value="IlvD/EDD_N"/>
</dbReference>
<dbReference type="Proteomes" id="UP000248714">
    <property type="component" value="Unassembled WGS sequence"/>
</dbReference>
<dbReference type="RefSeq" id="WP_112225611.1">
    <property type="nucleotide sequence ID" value="NZ_QLTT01000001.1"/>
</dbReference>
<gene>
    <name evidence="10" type="ORF">C8D87_101882</name>
</gene>
<dbReference type="InterPro" id="IPR000581">
    <property type="entry name" value="ILV_EDD_N"/>
</dbReference>
<feature type="domain" description="Dihydroxy-acid/6-phosphogluconate dehydratase N-terminal" evidence="8">
    <location>
        <begin position="34"/>
        <end position="343"/>
    </location>
</feature>
<proteinExistence type="inferred from homology"/>
<dbReference type="NCBIfam" id="NF009560">
    <property type="entry name" value="PRK13017.1"/>
    <property type="match status" value="1"/>
</dbReference>
<feature type="domain" description="Dihydroxy-acid/6-phosphogluconate dehydratase C-terminal" evidence="9">
    <location>
        <begin position="355"/>
        <end position="549"/>
    </location>
</feature>
<evidence type="ECO:0000256" key="5">
    <source>
        <dbReference type="ARBA" id="ARBA00023014"/>
    </source>
</evidence>
<evidence type="ECO:0000313" key="10">
    <source>
        <dbReference type="EMBL" id="RAS70582.1"/>
    </source>
</evidence>
<accession>A0ABX9EHC1</accession>
<keyword evidence="7" id="KW-0028">Amino-acid biosynthesis</keyword>
<evidence type="ECO:0000256" key="6">
    <source>
        <dbReference type="ARBA" id="ARBA00023239"/>
    </source>
</evidence>
<sequence>MGLRSEQWYAGQDRNAYIHRAWMRRGAPDDAFTRPQIAIANTASDLTPCNAHLNEVAASVSNGVYEAGGIPLNLPVVSLGETNVRPTAMLWRNMAAMAAEEMLRANPVDGVVLLGGCDKTIPALLMAAASVDIPAVVVPGGPMLTGTFRGVPLGCGTDVWRLSEEVRAGTLSQEAFNRSESAMIRSRGHCNTMGTASTMALVAEALGTVVPGVAGTPAPDSRLLEASHGTGRLIVELIEKGRRPSTFLSKASFHNAIVALAAIGGSTNAVVHLLAIAGRLGVDLTLDDFDRIGSGVPLLVDLQPAGRFLMEDFHHAGGLLAVLREVRDLLDPEGLTVTGRPLVDHLDDAPIWDPEVIRSRSQPIIAEGGIAVLRGNLAPSGALVKPAAASPNLLQHRGRAVVFDSIEDFHARIDDPDLDVDADSVLVLRGCGPRGYPGMPEVSNMPLPKKLLEQGVRDMVRVCDGRMSGTAYGTVVLHVAPEAAAGGPLGLVRTGDVIVLDVENRRIDVEAPDFLSRTPSEAMTAAFAAPKRGWERLYIDHVLGADTGADLDFLVGSSGSEVTRESH</sequence>
<dbReference type="PANTHER" id="PTHR43183">
    <property type="entry name" value="HYPOTHETICAL DIHYDROXYACID DEHYDRATASE (EUROFUNG)-RELATED"/>
    <property type="match status" value="1"/>
</dbReference>
<keyword evidence="7" id="KW-0100">Branched-chain amino acid biosynthesis</keyword>
<dbReference type="InterPro" id="IPR020558">
    <property type="entry name" value="DiOHA_6PGluconate_deHydtase_CS"/>
</dbReference>
<comment type="caution">
    <text evidence="10">The sequence shown here is derived from an EMBL/GenBank/DDBJ whole genome shotgun (WGS) entry which is preliminary data.</text>
</comment>
<dbReference type="PROSITE" id="PS00886">
    <property type="entry name" value="ILVD_EDD_1"/>
    <property type="match status" value="1"/>
</dbReference>
<dbReference type="SUPFAM" id="SSF143975">
    <property type="entry name" value="IlvD/EDD N-terminal domain-like"/>
    <property type="match status" value="1"/>
</dbReference>
<keyword evidence="6" id="KW-0456">Lyase</keyword>